<dbReference type="Gene3D" id="3.40.250.10">
    <property type="entry name" value="Rhodanese-like domain"/>
    <property type="match status" value="2"/>
</dbReference>
<keyword evidence="3" id="KW-0808">Transferase</keyword>
<dbReference type="PANTHER" id="PTHR43855">
    <property type="entry name" value="THIOSULFATE SULFURTRANSFERASE"/>
    <property type="match status" value="1"/>
</dbReference>
<dbReference type="EMBL" id="FMUX01000017">
    <property type="protein sequence ID" value="SCY69715.1"/>
    <property type="molecule type" value="Genomic_DNA"/>
</dbReference>
<sequence length="283" mass="31155">MQKRLATLIPILMLVVSVCVVGVPAGAVERITPGSVDTMEEKPVILDARPKKAWAKGHIPGSFSFNWEEYTKTDDQKIPYRTFPPKEMAEALGALGIQATSPIVITGDADKSWGGEGWIAWFLEWIGHQGPVYLLDGGMPGWIDKNLPLKEQPEGLQDAPLMTLYTPTPDPAVFITAEDLLNNPDTYTLVDTRSFPEWLTGHIPGAVHISWKKMVDKNSRTPISPGAMNALLAKKKIPLDKPVVYYCTGGVRSGWAWLAHTMAGLPTAFNLEGGYEEWNAMEK</sequence>
<dbReference type="GO" id="GO:0016740">
    <property type="term" value="F:transferase activity"/>
    <property type="evidence" value="ECO:0007669"/>
    <property type="project" value="UniProtKB-KW"/>
</dbReference>
<gene>
    <name evidence="3" type="ORF">SAMN05216233_1175</name>
</gene>
<name>A0A1G5I0S5_9BACT</name>
<dbReference type="Proteomes" id="UP000198870">
    <property type="component" value="Unassembled WGS sequence"/>
</dbReference>
<keyword evidence="1" id="KW-0677">Repeat</keyword>
<dbReference type="InterPro" id="IPR036873">
    <property type="entry name" value="Rhodanese-like_dom_sf"/>
</dbReference>
<protein>
    <submittedName>
        <fullName evidence="3">Thiosulfate/3-mercaptopyruvate sulfurtransferase</fullName>
    </submittedName>
</protein>
<evidence type="ECO:0000256" key="1">
    <source>
        <dbReference type="ARBA" id="ARBA00022737"/>
    </source>
</evidence>
<dbReference type="RefSeq" id="WP_175469942.1">
    <property type="nucleotide sequence ID" value="NZ_FMUX01000017.1"/>
</dbReference>
<dbReference type="STRING" id="419481.SAMN05216233_1175"/>
<evidence type="ECO:0000313" key="3">
    <source>
        <dbReference type="EMBL" id="SCY69715.1"/>
    </source>
</evidence>
<organism evidence="3 4">
    <name type="scientific">Desulfoluna spongiiphila</name>
    <dbReference type="NCBI Taxonomy" id="419481"/>
    <lineage>
        <taxon>Bacteria</taxon>
        <taxon>Pseudomonadati</taxon>
        <taxon>Thermodesulfobacteriota</taxon>
        <taxon>Desulfobacteria</taxon>
        <taxon>Desulfobacterales</taxon>
        <taxon>Desulfolunaceae</taxon>
        <taxon>Desulfoluna</taxon>
    </lineage>
</organism>
<evidence type="ECO:0000259" key="2">
    <source>
        <dbReference type="PROSITE" id="PS50206"/>
    </source>
</evidence>
<feature type="domain" description="Rhodanese" evidence="2">
    <location>
        <begin position="39"/>
        <end position="151"/>
    </location>
</feature>
<dbReference type="SMART" id="SM00450">
    <property type="entry name" value="RHOD"/>
    <property type="match status" value="2"/>
</dbReference>
<dbReference type="Pfam" id="PF00581">
    <property type="entry name" value="Rhodanese"/>
    <property type="match status" value="2"/>
</dbReference>
<dbReference type="PANTHER" id="PTHR43855:SF1">
    <property type="entry name" value="THIOSULFATE SULFURTRANSFERASE"/>
    <property type="match status" value="1"/>
</dbReference>
<dbReference type="AlphaFoldDB" id="A0A1G5I0S5"/>
<keyword evidence="3" id="KW-0670">Pyruvate</keyword>
<reference evidence="3 4" key="1">
    <citation type="submission" date="2016-10" db="EMBL/GenBank/DDBJ databases">
        <authorList>
            <person name="de Groot N.N."/>
        </authorList>
    </citation>
    <scope>NUCLEOTIDE SEQUENCE [LARGE SCALE GENOMIC DNA]</scope>
    <source>
        <strain evidence="3 4">AA1</strain>
    </source>
</reference>
<dbReference type="PROSITE" id="PS50206">
    <property type="entry name" value="RHODANESE_3"/>
    <property type="match status" value="2"/>
</dbReference>
<accession>A0A1G5I0S5</accession>
<dbReference type="SUPFAM" id="SSF52821">
    <property type="entry name" value="Rhodanese/Cell cycle control phosphatase"/>
    <property type="match status" value="2"/>
</dbReference>
<proteinExistence type="predicted"/>
<evidence type="ECO:0000313" key="4">
    <source>
        <dbReference type="Proteomes" id="UP000198870"/>
    </source>
</evidence>
<dbReference type="InterPro" id="IPR001763">
    <property type="entry name" value="Rhodanese-like_dom"/>
</dbReference>
<keyword evidence="4" id="KW-1185">Reference proteome</keyword>
<feature type="domain" description="Rhodanese" evidence="2">
    <location>
        <begin position="183"/>
        <end position="283"/>
    </location>
</feature>
<dbReference type="InterPro" id="IPR051126">
    <property type="entry name" value="Thiosulfate_sulfurtransferase"/>
</dbReference>